<dbReference type="EMBL" id="SLXV01000037">
    <property type="protein sequence ID" value="TCP64837.1"/>
    <property type="molecule type" value="Genomic_DNA"/>
</dbReference>
<gene>
    <name evidence="4" type="ORF">EDD57_13719</name>
</gene>
<reference evidence="4 5" key="1">
    <citation type="submission" date="2019-03" db="EMBL/GenBank/DDBJ databases">
        <title>Genomic Encyclopedia of Type Strains, Phase IV (KMG-IV): sequencing the most valuable type-strain genomes for metagenomic binning, comparative biology and taxonomic classification.</title>
        <authorList>
            <person name="Goeker M."/>
        </authorList>
    </citation>
    <scope>NUCLEOTIDE SEQUENCE [LARGE SCALE GENOMIC DNA]</scope>
    <source>
        <strain evidence="4 5">DSM 46831</strain>
    </source>
</reference>
<dbReference type="InterPro" id="IPR017930">
    <property type="entry name" value="Myb_dom"/>
</dbReference>
<dbReference type="PROSITE" id="PS50090">
    <property type="entry name" value="MYB_LIKE"/>
    <property type="match status" value="1"/>
</dbReference>
<evidence type="ECO:0000259" key="3">
    <source>
        <dbReference type="PROSITE" id="PS51294"/>
    </source>
</evidence>
<comment type="caution">
    <text evidence="4">The sequence shown here is derived from an EMBL/GenBank/DDBJ whole genome shotgun (WGS) entry which is preliminary data.</text>
</comment>
<protein>
    <submittedName>
        <fullName evidence="4">Prespore-specific regulator</fullName>
    </submittedName>
</protein>
<dbReference type="InterPro" id="IPR014243">
    <property type="entry name" value="RsfA-like"/>
</dbReference>
<dbReference type="Proteomes" id="UP000294746">
    <property type="component" value="Unassembled WGS sequence"/>
</dbReference>
<evidence type="ECO:0000313" key="5">
    <source>
        <dbReference type="Proteomes" id="UP000294746"/>
    </source>
</evidence>
<evidence type="ECO:0000313" key="4">
    <source>
        <dbReference type="EMBL" id="TCP64837.1"/>
    </source>
</evidence>
<evidence type="ECO:0000256" key="1">
    <source>
        <dbReference type="SAM" id="Coils"/>
    </source>
</evidence>
<sequence>MKGRRWTEEEDHYLRERVLQSISSGGSQLDAFDEVGKKMGRTAGACGFRWNAVLRQQDPESYSDAKKQRVYTQLQRKRRPRFESLSRIGESLVEVERQWFYKKNHVEQLKKQIQYLDQEIQALERDNRSSADLEKQSEQLTQKELQERYQDLLHLVGEIQQQPAFAKFFSEMKFDFPVTDGKSDRDTSS</sequence>
<dbReference type="AlphaFoldDB" id="A0A4R2RQY4"/>
<keyword evidence="1" id="KW-0175">Coiled coil</keyword>
<feature type="domain" description="Myb-like" evidence="2">
    <location>
        <begin position="1"/>
        <end position="54"/>
    </location>
</feature>
<keyword evidence="5" id="KW-1185">Reference proteome</keyword>
<accession>A0A4R2RQY4</accession>
<dbReference type="RefSeq" id="WP_131849510.1">
    <property type="nucleotide sequence ID" value="NZ_SLXV01000037.1"/>
</dbReference>
<dbReference type="OrthoDB" id="2845592at2"/>
<evidence type="ECO:0000259" key="2">
    <source>
        <dbReference type="PROSITE" id="PS50090"/>
    </source>
</evidence>
<dbReference type="PANTHER" id="PTHR41302:SF2">
    <property type="entry name" value="PRESPORE SPECIFIC TRANSCRIPTIONAL ACTIVATOR RSFA"/>
    <property type="match status" value="1"/>
</dbReference>
<dbReference type="InterPro" id="IPR001005">
    <property type="entry name" value="SANT/Myb"/>
</dbReference>
<dbReference type="Pfam" id="PF13921">
    <property type="entry name" value="Myb_DNA-bind_6"/>
    <property type="match status" value="1"/>
</dbReference>
<dbReference type="PANTHER" id="PTHR41302">
    <property type="entry name" value="PRESPORE-SPECIFIC TRANSCRIPTIONAL REGULATOR RSFA-RELATED"/>
    <property type="match status" value="1"/>
</dbReference>
<dbReference type="PROSITE" id="PS51294">
    <property type="entry name" value="HTH_MYB"/>
    <property type="match status" value="1"/>
</dbReference>
<name>A0A4R2RQY4_9BACL</name>
<organism evidence="4 5">
    <name type="scientific">Baia soyae</name>
    <dbReference type="NCBI Taxonomy" id="1544746"/>
    <lineage>
        <taxon>Bacteria</taxon>
        <taxon>Bacillati</taxon>
        <taxon>Bacillota</taxon>
        <taxon>Bacilli</taxon>
        <taxon>Bacillales</taxon>
        <taxon>Thermoactinomycetaceae</taxon>
        <taxon>Baia</taxon>
    </lineage>
</organism>
<proteinExistence type="predicted"/>
<feature type="domain" description="HTH myb-type" evidence="3">
    <location>
        <begin position="1"/>
        <end position="58"/>
    </location>
</feature>
<feature type="coiled-coil region" evidence="1">
    <location>
        <begin position="106"/>
        <end position="162"/>
    </location>
</feature>